<proteinExistence type="inferred from homology"/>
<dbReference type="PANTHER" id="PTHR33540:SF2">
    <property type="entry name" value="TRNA THREONYLCARBAMOYLADENOSINE BIOSYNTHESIS PROTEIN TSAE"/>
    <property type="match status" value="1"/>
</dbReference>
<evidence type="ECO:0000256" key="2">
    <source>
        <dbReference type="ARBA" id="ARBA00007599"/>
    </source>
</evidence>
<name>A0ABX1Y4T1_9BACL</name>
<dbReference type="PANTHER" id="PTHR33540">
    <property type="entry name" value="TRNA THREONYLCARBAMOYLADENOSINE BIOSYNTHESIS PROTEIN TSAE"/>
    <property type="match status" value="1"/>
</dbReference>
<reference evidence="11 12" key="1">
    <citation type="submission" date="2019-10" db="EMBL/GenBank/DDBJ databases">
        <title>Description of Paenibacillus terrestris sp. nov.</title>
        <authorList>
            <person name="Carlier A."/>
            <person name="Qi S."/>
        </authorList>
    </citation>
    <scope>NUCLEOTIDE SEQUENCE [LARGE SCALE GENOMIC DNA]</scope>
    <source>
        <strain evidence="11 12">LMG 31458</strain>
    </source>
</reference>
<keyword evidence="9" id="KW-0460">Magnesium</keyword>
<dbReference type="EMBL" id="WHOA01000237">
    <property type="protein sequence ID" value="NOU75912.1"/>
    <property type="molecule type" value="Genomic_DNA"/>
</dbReference>
<comment type="subcellular location">
    <subcellularLocation>
        <location evidence="1">Cytoplasm</location>
    </subcellularLocation>
</comment>
<dbReference type="Proteomes" id="UP000616779">
    <property type="component" value="Unassembled WGS sequence"/>
</dbReference>
<evidence type="ECO:0000313" key="11">
    <source>
        <dbReference type="EMBL" id="NOU75912.1"/>
    </source>
</evidence>
<evidence type="ECO:0000313" key="12">
    <source>
        <dbReference type="Proteomes" id="UP000616779"/>
    </source>
</evidence>
<evidence type="ECO:0000256" key="1">
    <source>
        <dbReference type="ARBA" id="ARBA00004496"/>
    </source>
</evidence>
<evidence type="ECO:0000256" key="6">
    <source>
        <dbReference type="ARBA" id="ARBA00022723"/>
    </source>
</evidence>
<keyword evidence="4" id="KW-0963">Cytoplasm</keyword>
<dbReference type="RefSeq" id="WP_171648004.1">
    <property type="nucleotide sequence ID" value="NZ_WHOA01000237.1"/>
</dbReference>
<keyword evidence="5" id="KW-0819">tRNA processing</keyword>
<evidence type="ECO:0000256" key="8">
    <source>
        <dbReference type="ARBA" id="ARBA00022840"/>
    </source>
</evidence>
<protein>
    <recommendedName>
        <fullName evidence="3">tRNA threonylcarbamoyladenosine biosynthesis protein TsaE</fullName>
    </recommendedName>
    <alternativeName>
        <fullName evidence="10">t(6)A37 threonylcarbamoyladenosine biosynthesis protein TsaE</fullName>
    </alternativeName>
</protein>
<evidence type="ECO:0000256" key="5">
    <source>
        <dbReference type="ARBA" id="ARBA00022694"/>
    </source>
</evidence>
<dbReference type="InterPro" id="IPR003442">
    <property type="entry name" value="T6A_TsaE"/>
</dbReference>
<keyword evidence="7" id="KW-0547">Nucleotide-binding</keyword>
<evidence type="ECO:0000256" key="3">
    <source>
        <dbReference type="ARBA" id="ARBA00019010"/>
    </source>
</evidence>
<accession>A0ABX1Y4T1</accession>
<evidence type="ECO:0000256" key="10">
    <source>
        <dbReference type="ARBA" id="ARBA00032441"/>
    </source>
</evidence>
<organism evidence="11 12">
    <name type="scientific">Paenibacillus phytorum</name>
    <dbReference type="NCBI Taxonomy" id="2654977"/>
    <lineage>
        <taxon>Bacteria</taxon>
        <taxon>Bacillati</taxon>
        <taxon>Bacillota</taxon>
        <taxon>Bacilli</taxon>
        <taxon>Bacillales</taxon>
        <taxon>Paenibacillaceae</taxon>
        <taxon>Paenibacillus</taxon>
    </lineage>
</organism>
<gene>
    <name evidence="11" type="primary">tsaE</name>
    <name evidence="11" type="ORF">GC098_31980</name>
</gene>
<comment type="similarity">
    <text evidence="2">Belongs to the TsaE family.</text>
</comment>
<sequence>MLPTSEDYNRSSTRKRKERDEIYLPQSTFTYNSQHEEDTDKLGRLLAAYLQPGTVFTLDGDLGAGKTRFSQGFARAMGITEIVNSPTFTIIKEYEGAELPFYHMDMYRISQEEADELGLDDYFYGAGVTLIEWSSLIEDLLPPERLAITIAHQDDQTRVFHLTPHGAPYQSWCVQMKENGHLQ</sequence>
<dbReference type="SUPFAM" id="SSF52540">
    <property type="entry name" value="P-loop containing nucleoside triphosphate hydrolases"/>
    <property type="match status" value="1"/>
</dbReference>
<dbReference type="Gene3D" id="3.40.50.300">
    <property type="entry name" value="P-loop containing nucleotide triphosphate hydrolases"/>
    <property type="match status" value="1"/>
</dbReference>
<evidence type="ECO:0000256" key="4">
    <source>
        <dbReference type="ARBA" id="ARBA00022490"/>
    </source>
</evidence>
<comment type="caution">
    <text evidence="11">The sequence shown here is derived from an EMBL/GenBank/DDBJ whole genome shotgun (WGS) entry which is preliminary data.</text>
</comment>
<dbReference type="NCBIfam" id="TIGR00150">
    <property type="entry name" value="T6A_YjeE"/>
    <property type="match status" value="1"/>
</dbReference>
<keyword evidence="12" id="KW-1185">Reference proteome</keyword>
<dbReference type="InterPro" id="IPR027417">
    <property type="entry name" value="P-loop_NTPase"/>
</dbReference>
<keyword evidence="8" id="KW-0067">ATP-binding</keyword>
<evidence type="ECO:0000256" key="7">
    <source>
        <dbReference type="ARBA" id="ARBA00022741"/>
    </source>
</evidence>
<evidence type="ECO:0000256" key="9">
    <source>
        <dbReference type="ARBA" id="ARBA00022842"/>
    </source>
</evidence>
<dbReference type="Pfam" id="PF02367">
    <property type="entry name" value="TsaE"/>
    <property type="match status" value="1"/>
</dbReference>
<keyword evidence="6" id="KW-0479">Metal-binding</keyword>